<evidence type="ECO:0000256" key="1">
    <source>
        <dbReference type="SAM" id="MobiDB-lite"/>
    </source>
</evidence>
<dbReference type="AlphaFoldDB" id="A0AAD6U207"/>
<evidence type="ECO:0000313" key="3">
    <source>
        <dbReference type="Proteomes" id="UP001222325"/>
    </source>
</evidence>
<sequence>MDNDSDLELALLATATLAAEQKKDAHLLHHQLITSPLITYSALQDRVADFPSRGLLGTSAGDRVYVNTNAPSSAVICGVQGSGKSHTVSCILESALIPDRHIGKLPEPLSALVFHFDTHDSGRPCEAAFLSAPNVNNAAVAQVTVLCSPSNVNRRRAAYASLPHVRVEPLCLSEKDLTADRMLALMGCDNIVTMPLYMHTALLLIRNMGIDDFRYSEFKRQVALEPLNPMQNAMIKLRMDLLDAFIRTDAPSIHSYFTRGGLVLVDLTDPFLDGLTATVLFDIVLGSFTQWQTPCGKLVVLDEAHKYLTNSDSARLTQSISDTIRLQRHLATRVIIATQEPTVVPATILDLASIIICHRFSSPAWCAHLAKHVSAGSDAAMWYNEVMLLETGDALVFSPASAIAAGGGGGVALLGRAHLKLRVRPRLTKDGGASVLAVGQGVVSDLATPTPSSVPFLPAQPETCLEGSSPALLTSAIAAAPPVLGSASAVNGPVQASALTTSVFSFSMPVPKTSAAPVAKAQVPKATPAATFVFANVSKGSAAPVETGVAAQVPRVTPAPFLFATVPKGDGTADRKKRLLRCRSQNRLVHRSKWVHHCRSQARIYPSQKRSQLRPHKGVSHLSKKQLKRRPQKQLRRCSRAHQASRGLAVGQRRCHGISEA</sequence>
<reference evidence="2" key="1">
    <citation type="submission" date="2023-03" db="EMBL/GenBank/DDBJ databases">
        <title>Massive genome expansion in bonnet fungi (Mycena s.s.) driven by repeated elements and novel gene families across ecological guilds.</title>
        <authorList>
            <consortium name="Lawrence Berkeley National Laboratory"/>
            <person name="Harder C.B."/>
            <person name="Miyauchi S."/>
            <person name="Viragh M."/>
            <person name="Kuo A."/>
            <person name="Thoen E."/>
            <person name="Andreopoulos B."/>
            <person name="Lu D."/>
            <person name="Skrede I."/>
            <person name="Drula E."/>
            <person name="Henrissat B."/>
            <person name="Morin E."/>
            <person name="Kohler A."/>
            <person name="Barry K."/>
            <person name="LaButti K."/>
            <person name="Morin E."/>
            <person name="Salamov A."/>
            <person name="Lipzen A."/>
            <person name="Mereny Z."/>
            <person name="Hegedus B."/>
            <person name="Baldrian P."/>
            <person name="Stursova M."/>
            <person name="Weitz H."/>
            <person name="Taylor A."/>
            <person name="Grigoriev I.V."/>
            <person name="Nagy L.G."/>
            <person name="Martin F."/>
            <person name="Kauserud H."/>
        </authorList>
    </citation>
    <scope>NUCLEOTIDE SEQUENCE</scope>
    <source>
        <strain evidence="2">CBHHK173m</strain>
    </source>
</reference>
<name>A0AAD6U207_9AGAR</name>
<evidence type="ECO:0000313" key="2">
    <source>
        <dbReference type="EMBL" id="KAJ7085481.1"/>
    </source>
</evidence>
<protein>
    <recommendedName>
        <fullName evidence="4">AAA+ ATPase domain-containing protein</fullName>
    </recommendedName>
</protein>
<feature type="compositionally biased region" description="Basic residues" evidence="1">
    <location>
        <begin position="611"/>
        <end position="640"/>
    </location>
</feature>
<dbReference type="InterPro" id="IPR027417">
    <property type="entry name" value="P-loop_NTPase"/>
</dbReference>
<feature type="region of interest" description="Disordered" evidence="1">
    <location>
        <begin position="606"/>
        <end position="645"/>
    </location>
</feature>
<dbReference type="EMBL" id="JARJCN010000034">
    <property type="protein sequence ID" value="KAJ7085481.1"/>
    <property type="molecule type" value="Genomic_DNA"/>
</dbReference>
<organism evidence="2 3">
    <name type="scientific">Mycena belliarum</name>
    <dbReference type="NCBI Taxonomy" id="1033014"/>
    <lineage>
        <taxon>Eukaryota</taxon>
        <taxon>Fungi</taxon>
        <taxon>Dikarya</taxon>
        <taxon>Basidiomycota</taxon>
        <taxon>Agaricomycotina</taxon>
        <taxon>Agaricomycetes</taxon>
        <taxon>Agaricomycetidae</taxon>
        <taxon>Agaricales</taxon>
        <taxon>Marasmiineae</taxon>
        <taxon>Mycenaceae</taxon>
        <taxon>Mycena</taxon>
    </lineage>
</organism>
<evidence type="ECO:0008006" key="4">
    <source>
        <dbReference type="Google" id="ProtNLM"/>
    </source>
</evidence>
<comment type="caution">
    <text evidence="2">The sequence shown here is derived from an EMBL/GenBank/DDBJ whole genome shotgun (WGS) entry which is preliminary data.</text>
</comment>
<keyword evidence="3" id="KW-1185">Reference proteome</keyword>
<proteinExistence type="predicted"/>
<accession>A0AAD6U207</accession>
<dbReference type="Proteomes" id="UP001222325">
    <property type="component" value="Unassembled WGS sequence"/>
</dbReference>
<dbReference type="Gene3D" id="3.40.50.300">
    <property type="entry name" value="P-loop containing nucleotide triphosphate hydrolases"/>
    <property type="match status" value="1"/>
</dbReference>
<gene>
    <name evidence="2" type="ORF">B0H15DRAFT_376779</name>
</gene>
<dbReference type="SUPFAM" id="SSF52540">
    <property type="entry name" value="P-loop containing nucleoside triphosphate hydrolases"/>
    <property type="match status" value="1"/>
</dbReference>